<dbReference type="RefSeq" id="XP_007373086.1">
    <property type="nucleotide sequence ID" value="XM_007373024.1"/>
</dbReference>
<dbReference type="FunFam" id="3.30.160.60:FF:000125">
    <property type="entry name" value="Putative zinc finger protein 143"/>
    <property type="match status" value="1"/>
</dbReference>
<evidence type="ECO:0000256" key="3">
    <source>
        <dbReference type="ARBA" id="ARBA00022771"/>
    </source>
</evidence>
<keyword evidence="3 7" id="KW-0863">Zinc-finger</keyword>
<dbReference type="GO" id="GO:0000978">
    <property type="term" value="F:RNA polymerase II cis-regulatory region sequence-specific DNA binding"/>
    <property type="evidence" value="ECO:0007669"/>
    <property type="project" value="UniProtKB-ARBA"/>
</dbReference>
<dbReference type="PANTHER" id="PTHR19818:SF139">
    <property type="entry name" value="PAIR-RULE PROTEIN ODD-PAIRED"/>
    <property type="match status" value="1"/>
</dbReference>
<name>G3AEP8_SPAPN</name>
<evidence type="ECO:0000256" key="2">
    <source>
        <dbReference type="ARBA" id="ARBA00022737"/>
    </source>
</evidence>
<dbReference type="STRING" id="619300.G3AEP8"/>
<evidence type="ECO:0000313" key="10">
    <source>
        <dbReference type="Proteomes" id="UP000000709"/>
    </source>
</evidence>
<dbReference type="Gene3D" id="3.30.160.60">
    <property type="entry name" value="Classic Zinc Finger"/>
    <property type="match status" value="4"/>
</dbReference>
<dbReference type="PANTHER" id="PTHR19818">
    <property type="entry name" value="ZINC FINGER PROTEIN ZIC AND GLI"/>
    <property type="match status" value="1"/>
</dbReference>
<keyword evidence="1" id="KW-0479">Metal-binding</keyword>
<dbReference type="AlphaFoldDB" id="G3AEP8"/>
<feature type="domain" description="C2H2-type" evidence="8">
    <location>
        <begin position="423"/>
        <end position="450"/>
    </location>
</feature>
<dbReference type="OMA" id="KDHTHIH"/>
<gene>
    <name evidence="9" type="ORF">SPAPADRAFT_53851</name>
</gene>
<dbReference type="eggNOG" id="KOG1721">
    <property type="taxonomic scope" value="Eukaryota"/>
</dbReference>
<organism evidence="10">
    <name type="scientific">Spathaspora passalidarum (strain NRRL Y-27907 / 11-Y1)</name>
    <dbReference type="NCBI Taxonomy" id="619300"/>
    <lineage>
        <taxon>Eukaryota</taxon>
        <taxon>Fungi</taxon>
        <taxon>Dikarya</taxon>
        <taxon>Ascomycota</taxon>
        <taxon>Saccharomycotina</taxon>
        <taxon>Pichiomycetes</taxon>
        <taxon>Debaryomycetaceae</taxon>
        <taxon>Spathaspora</taxon>
    </lineage>
</organism>
<dbReference type="FunFam" id="3.30.160.60:FF:000839">
    <property type="entry name" value="Zinc finger protein 691"/>
    <property type="match status" value="1"/>
</dbReference>
<sequence length="530" mass="60280">MDDLEFCKDVFCDDLDDCFFTNCDNAGDCCCMGDPACNGDCWALSNKNIECCNDPNCVDYTTKQSPKPQIQQLSELAHHCNDEACDYNSPPPSSHQQDHLCQVQSSKRSLFEDLITNVHANLNNTSQMKHNDFEIHFPHECHAEESKPTNHHHFHQSCFHTTIPEASSSAGARASCYDEKLMSNFDYDFIVEFNNFNNSLANADPVATSSASPDQLVYPCQWEKCFKRVTDDTILNHVMEEHIRNEYPDTISDTAYQCEWQDCNFINSDFKLLVDHLKNHKQQTKKQFILPNQSILTPSSTTKSYESSPIADYPTVKDEHPNVNITSIKILPKKPKASPTPPDPTHTCKWEIGHDSNGNAIPCNKTHISEADLQDHLLNDHIGCGKSKYFCNWIGCERHMGKQFTQRQKLLRHIHIHTGYKPCQCHICGASFAVEGMLTQHLRTHSGEKPFPCSICGKRFATRSSLSIHHRVHTGEKPLVCKWPGCGKRFSESSNLTKHMKIHSKLFECEVCGSVFEKKVDYTKHVKTHE</sequence>
<dbReference type="Gene3D" id="6.10.140.370">
    <property type="match status" value="1"/>
</dbReference>
<dbReference type="SMART" id="SM00355">
    <property type="entry name" value="ZnF_C2H2"/>
    <property type="match status" value="7"/>
</dbReference>
<proteinExistence type="inferred from homology"/>
<dbReference type="InParanoid" id="G3AEP8"/>
<feature type="domain" description="C2H2-type" evidence="8">
    <location>
        <begin position="479"/>
        <end position="504"/>
    </location>
</feature>
<feature type="domain" description="C2H2-type" evidence="8">
    <location>
        <begin position="394"/>
        <end position="422"/>
    </location>
</feature>
<dbReference type="EMBL" id="GL996499">
    <property type="protein sequence ID" value="EGW35674.1"/>
    <property type="molecule type" value="Genomic_DNA"/>
</dbReference>
<dbReference type="Proteomes" id="UP000000709">
    <property type="component" value="Unassembled WGS sequence"/>
</dbReference>
<dbReference type="PROSITE" id="PS00028">
    <property type="entry name" value="ZINC_FINGER_C2H2_1"/>
    <property type="match status" value="4"/>
</dbReference>
<dbReference type="GO" id="GO:0008270">
    <property type="term" value="F:zinc ion binding"/>
    <property type="evidence" value="ECO:0007669"/>
    <property type="project" value="UniProtKB-KW"/>
</dbReference>
<evidence type="ECO:0000313" key="9">
    <source>
        <dbReference type="EMBL" id="EGW35674.1"/>
    </source>
</evidence>
<evidence type="ECO:0000256" key="6">
    <source>
        <dbReference type="ARBA" id="ARBA00039490"/>
    </source>
</evidence>
<accession>G3AEP8</accession>
<dbReference type="GO" id="GO:0000981">
    <property type="term" value="F:DNA-binding transcription factor activity, RNA polymerase II-specific"/>
    <property type="evidence" value="ECO:0007669"/>
    <property type="project" value="TreeGrafter"/>
</dbReference>
<feature type="domain" description="C2H2-type" evidence="8">
    <location>
        <begin position="507"/>
        <end position="530"/>
    </location>
</feature>
<dbReference type="KEGG" id="spaa:SPAPADRAFT_53851"/>
<evidence type="ECO:0000256" key="4">
    <source>
        <dbReference type="ARBA" id="ARBA00022833"/>
    </source>
</evidence>
<evidence type="ECO:0000259" key="8">
    <source>
        <dbReference type="PROSITE" id="PS50157"/>
    </source>
</evidence>
<dbReference type="PROSITE" id="PS50157">
    <property type="entry name" value="ZINC_FINGER_C2H2_2"/>
    <property type="match status" value="5"/>
</dbReference>
<protein>
    <recommendedName>
        <fullName evidence="6">pH-response transcription factor pacC/RIM101</fullName>
    </recommendedName>
</protein>
<dbReference type="InterPro" id="IPR013087">
    <property type="entry name" value="Znf_C2H2_type"/>
</dbReference>
<dbReference type="InterPro" id="IPR050329">
    <property type="entry name" value="GLI_C2H2-zinc-finger"/>
</dbReference>
<dbReference type="HOGENOM" id="CLU_014727_1_0_1"/>
<evidence type="ECO:0000256" key="5">
    <source>
        <dbReference type="ARBA" id="ARBA00038089"/>
    </source>
</evidence>
<keyword evidence="4" id="KW-0862">Zinc</keyword>
<dbReference type="SUPFAM" id="SSF57667">
    <property type="entry name" value="beta-beta-alpha zinc fingers"/>
    <property type="match status" value="2"/>
</dbReference>
<dbReference type="OrthoDB" id="3437960at2759"/>
<dbReference type="GO" id="GO:0005634">
    <property type="term" value="C:nucleus"/>
    <property type="evidence" value="ECO:0007669"/>
    <property type="project" value="UniProtKB-ARBA"/>
</dbReference>
<reference evidence="9 10" key="1">
    <citation type="journal article" date="2011" name="Proc. Natl. Acad. Sci. U.S.A.">
        <title>Comparative genomics of xylose-fermenting fungi for enhanced biofuel production.</title>
        <authorList>
            <person name="Wohlbach D.J."/>
            <person name="Kuo A."/>
            <person name="Sato T.K."/>
            <person name="Potts K.M."/>
            <person name="Salamov A.A."/>
            <person name="LaButti K.M."/>
            <person name="Sun H."/>
            <person name="Clum A."/>
            <person name="Pangilinan J.L."/>
            <person name="Lindquist E.A."/>
            <person name="Lucas S."/>
            <person name="Lapidus A."/>
            <person name="Jin M."/>
            <person name="Gunawan C."/>
            <person name="Balan V."/>
            <person name="Dale B.E."/>
            <person name="Jeffries T.W."/>
            <person name="Zinkel R."/>
            <person name="Barry K.W."/>
            <person name="Grigoriev I.V."/>
            <person name="Gasch A.P."/>
        </authorList>
    </citation>
    <scope>NUCLEOTIDE SEQUENCE [LARGE SCALE GENOMIC DNA]</scope>
    <source>
        <strain evidence="10">NRRL Y-27907 / 11-Y1</strain>
    </source>
</reference>
<dbReference type="FunFam" id="3.30.160.60:FF:000100">
    <property type="entry name" value="Zinc finger 45-like"/>
    <property type="match status" value="1"/>
</dbReference>
<keyword evidence="2" id="KW-0677">Repeat</keyword>
<comment type="similarity">
    <text evidence="5">Belongs to the pacC/RIM101 family.</text>
</comment>
<dbReference type="Pfam" id="PF00096">
    <property type="entry name" value="zf-C2H2"/>
    <property type="match status" value="4"/>
</dbReference>
<evidence type="ECO:0000256" key="1">
    <source>
        <dbReference type="ARBA" id="ARBA00022723"/>
    </source>
</evidence>
<feature type="domain" description="C2H2-type" evidence="8">
    <location>
        <begin position="451"/>
        <end position="478"/>
    </location>
</feature>
<dbReference type="GeneID" id="18871815"/>
<keyword evidence="10" id="KW-1185">Reference proteome</keyword>
<dbReference type="GO" id="GO:0045944">
    <property type="term" value="P:positive regulation of transcription by RNA polymerase II"/>
    <property type="evidence" value="ECO:0007669"/>
    <property type="project" value="UniProtKB-ARBA"/>
</dbReference>
<evidence type="ECO:0000256" key="7">
    <source>
        <dbReference type="PROSITE-ProRule" id="PRU00042"/>
    </source>
</evidence>
<dbReference type="InterPro" id="IPR036236">
    <property type="entry name" value="Znf_C2H2_sf"/>
</dbReference>